<dbReference type="AlphaFoldDB" id="A0A212LYF7"/>
<accession>A0A212LYF7</accession>
<proteinExistence type="predicted"/>
<dbReference type="EMBL" id="FMJE01000005">
    <property type="protein sequence ID" value="SCM82546.1"/>
    <property type="molecule type" value="Genomic_DNA"/>
</dbReference>
<organism evidence="1">
    <name type="scientific">uncultured Sporomusa sp</name>
    <dbReference type="NCBI Taxonomy" id="307249"/>
    <lineage>
        <taxon>Bacteria</taxon>
        <taxon>Bacillati</taxon>
        <taxon>Bacillota</taxon>
        <taxon>Negativicutes</taxon>
        <taxon>Selenomonadales</taxon>
        <taxon>Sporomusaceae</taxon>
        <taxon>Sporomusa</taxon>
        <taxon>environmental samples</taxon>
    </lineage>
</organism>
<reference evidence="1" key="1">
    <citation type="submission" date="2016-08" db="EMBL/GenBank/DDBJ databases">
        <authorList>
            <person name="Seilhamer J.J."/>
        </authorList>
    </citation>
    <scope>NUCLEOTIDE SEQUENCE</scope>
    <source>
        <strain evidence="1">86</strain>
    </source>
</reference>
<protein>
    <submittedName>
        <fullName evidence="1">Uncharacterized protein</fullName>
    </submittedName>
</protein>
<dbReference type="RefSeq" id="WP_075756243.1">
    <property type="nucleotide sequence ID" value="NZ_LT608335.1"/>
</dbReference>
<gene>
    <name evidence="1" type="ORF">KL86SPO_50317</name>
</gene>
<dbReference type="Pfam" id="PF19670">
    <property type="entry name" value="DUF6173"/>
    <property type="match status" value="1"/>
</dbReference>
<dbReference type="InterPro" id="IPR046171">
    <property type="entry name" value="DUF6173"/>
</dbReference>
<sequence length="147" mass="16908">MTLNPKNWSLPDIPMLKSFSQQLSEFNQPYTAKNMFQQLVERVKDFEAKLDQEHEVGMRLVSFGKSTEFSVSRIGYLDPSLLWFQGVMPDGSEVELVQHVSQINFMLLKVKRKLPQEPRCPIGFCPLLPPAETAIPDRQKIIEANEE</sequence>
<evidence type="ECO:0000313" key="1">
    <source>
        <dbReference type="EMBL" id="SCM82546.1"/>
    </source>
</evidence>
<name>A0A212LYF7_9FIRM</name>